<dbReference type="InterPro" id="IPR016589">
    <property type="entry name" value="tRNA_splic_SEN2"/>
</dbReference>
<dbReference type="FunFam" id="3.40.1350.10:FF:000007">
    <property type="entry name" value="tRNA-splicing endonuclease subunit Sen2"/>
    <property type="match status" value="1"/>
</dbReference>
<feature type="active site" evidence="5">
    <location>
        <position position="373"/>
    </location>
</feature>
<feature type="active site" evidence="5">
    <location>
        <position position="381"/>
    </location>
</feature>
<evidence type="ECO:0000256" key="5">
    <source>
        <dbReference type="PIRSR" id="PIRSR011789-1"/>
    </source>
</evidence>
<dbReference type="CDD" id="cd22363">
    <property type="entry name" value="tRNA-intron_lyase_C"/>
    <property type="match status" value="1"/>
</dbReference>
<evidence type="ECO:0000256" key="2">
    <source>
        <dbReference type="ARBA" id="ARBA00022694"/>
    </source>
</evidence>
<dbReference type="PIRSF" id="PIRSF011789">
    <property type="entry name" value="tRNA_splic_SEN2"/>
    <property type="match status" value="1"/>
</dbReference>
<gene>
    <name evidence="9" type="ORF">K491DRAFT_171691</name>
</gene>
<sequence>MEHPISIQPARSEVTQENNGPDTATDAMEVDAVKPRTTRPKRPNYAQIHSKPLPIETHPLPAFIPHNPLSIVRIAIALISHSVWPPQVKRIVHKAYFSTETHSVHVTDPASIRALWEQGFFGTGSLSRTEPRWLDQEKRKRGIVAMQTSEEVTRQRRAERRQFKLERARVEREAIEQQRLLEESQTAAHQDLDKFSFQNVSVHGTSETNGLREIDPLEPSPQSVQAVLEDPPSDSKAQGLPDEVVTRIVDQEHLQLSLEEAFFLSFSLGALEVCKDQTTLPVYYLFRLYSAFSKFPIAENTERHLHNLFRYRQWHNAGINPTGDFTGSLEFSDVSSITPDNTFVYKYIVYHHFRSLGWIVRTGVKFGVDYLLYNRGPAFSHAEFGVMIVPTYSSPYWSETPERQVECKAKEHRDWWWLHRINRVQAQVHKTLMLVYVKIPPPWDFDHRNASFEINMGEVLKSYKVQEFIFSRWTPNRHRG</sequence>
<accession>A0A6A6SQE5</accession>
<name>A0A6A6SQE5_9PLEO</name>
<dbReference type="InterPro" id="IPR011856">
    <property type="entry name" value="tRNA_endonuc-like_dom_sf"/>
</dbReference>
<protein>
    <recommendedName>
        <fullName evidence="4">tRNA-splicing endonuclease subunit Sen2</fullName>
        <ecNumber evidence="4">4.6.1.16</ecNumber>
    </recommendedName>
</protein>
<dbReference type="PANTHER" id="PTHR21227:SF0">
    <property type="entry name" value="TRNA-SPLICING ENDONUCLEASE SUBUNIT SEN2"/>
    <property type="match status" value="1"/>
</dbReference>
<dbReference type="NCBIfam" id="TIGR00324">
    <property type="entry name" value="endA"/>
    <property type="match status" value="1"/>
</dbReference>
<keyword evidence="6" id="KW-0175">Coiled coil</keyword>
<dbReference type="Gene3D" id="3.40.1350.10">
    <property type="match status" value="1"/>
</dbReference>
<dbReference type="GO" id="GO:0000379">
    <property type="term" value="P:tRNA-type intron splice site recognition and cleavage"/>
    <property type="evidence" value="ECO:0007669"/>
    <property type="project" value="TreeGrafter"/>
</dbReference>
<evidence type="ECO:0000256" key="7">
    <source>
        <dbReference type="SAM" id="MobiDB-lite"/>
    </source>
</evidence>
<proteinExistence type="inferred from homology"/>
<dbReference type="PANTHER" id="PTHR21227">
    <property type="entry name" value="TRNA-SPLICING ENDONUCLEASE SUBUNIT SEN2"/>
    <property type="match status" value="1"/>
</dbReference>
<dbReference type="EC" id="4.6.1.16" evidence="4"/>
<comment type="function">
    <text evidence="4">Constitutes one of the two catalytic subunit of the tRNA-splicing endonuclease complex, a complex responsible for identification and cleavage of the splice sites in pre-tRNA. It cleaves pre-tRNA at the 5'- and 3'-splice sites to release the intron. The products are an intron and two tRNA half-molecules bearing 2',3'-cyclic phosphate and 5'-OH termini. There are no conserved sequences at the splice sites, but the intron is invariably located at the same site in the gene, placing the splice sites an invariant distance from the constant structural features of the tRNA body.</text>
</comment>
<feature type="domain" description="tRNA intron endonuclease catalytic" evidence="8">
    <location>
        <begin position="343"/>
        <end position="437"/>
    </location>
</feature>
<keyword evidence="2 4" id="KW-0819">tRNA processing</keyword>
<organism evidence="9 10">
    <name type="scientific">Lophiostoma macrostomum CBS 122681</name>
    <dbReference type="NCBI Taxonomy" id="1314788"/>
    <lineage>
        <taxon>Eukaryota</taxon>
        <taxon>Fungi</taxon>
        <taxon>Dikarya</taxon>
        <taxon>Ascomycota</taxon>
        <taxon>Pezizomycotina</taxon>
        <taxon>Dothideomycetes</taxon>
        <taxon>Pleosporomycetidae</taxon>
        <taxon>Pleosporales</taxon>
        <taxon>Lophiostomataceae</taxon>
        <taxon>Lophiostoma</taxon>
    </lineage>
</organism>
<dbReference type="Pfam" id="PF01974">
    <property type="entry name" value="tRNA_int_endo"/>
    <property type="match status" value="1"/>
</dbReference>
<feature type="compositionally biased region" description="Polar residues" evidence="7">
    <location>
        <begin position="13"/>
        <end position="22"/>
    </location>
</feature>
<feature type="region of interest" description="Disordered" evidence="7">
    <location>
        <begin position="1"/>
        <end position="46"/>
    </location>
</feature>
<reference evidence="9" key="1">
    <citation type="journal article" date="2020" name="Stud. Mycol.">
        <title>101 Dothideomycetes genomes: a test case for predicting lifestyles and emergence of pathogens.</title>
        <authorList>
            <person name="Haridas S."/>
            <person name="Albert R."/>
            <person name="Binder M."/>
            <person name="Bloem J."/>
            <person name="Labutti K."/>
            <person name="Salamov A."/>
            <person name="Andreopoulos B."/>
            <person name="Baker S."/>
            <person name="Barry K."/>
            <person name="Bills G."/>
            <person name="Bluhm B."/>
            <person name="Cannon C."/>
            <person name="Castanera R."/>
            <person name="Culley D."/>
            <person name="Daum C."/>
            <person name="Ezra D."/>
            <person name="Gonzalez J."/>
            <person name="Henrissat B."/>
            <person name="Kuo A."/>
            <person name="Liang C."/>
            <person name="Lipzen A."/>
            <person name="Lutzoni F."/>
            <person name="Magnuson J."/>
            <person name="Mondo S."/>
            <person name="Nolan M."/>
            <person name="Ohm R."/>
            <person name="Pangilinan J."/>
            <person name="Park H.-J."/>
            <person name="Ramirez L."/>
            <person name="Alfaro M."/>
            <person name="Sun H."/>
            <person name="Tritt A."/>
            <person name="Yoshinaga Y."/>
            <person name="Zwiers L.-H."/>
            <person name="Turgeon B."/>
            <person name="Goodwin S."/>
            <person name="Spatafora J."/>
            <person name="Crous P."/>
            <person name="Grigoriev I."/>
        </authorList>
    </citation>
    <scope>NUCLEOTIDE SEQUENCE</scope>
    <source>
        <strain evidence="9">CBS 122681</strain>
    </source>
</reference>
<dbReference type="GO" id="GO:0000213">
    <property type="term" value="F:tRNA-intron lyase activity"/>
    <property type="evidence" value="ECO:0007669"/>
    <property type="project" value="UniProtKB-UniRule"/>
</dbReference>
<evidence type="ECO:0000313" key="10">
    <source>
        <dbReference type="Proteomes" id="UP000799324"/>
    </source>
</evidence>
<evidence type="ECO:0000313" key="9">
    <source>
        <dbReference type="EMBL" id="KAF2649742.1"/>
    </source>
</evidence>
<dbReference type="Proteomes" id="UP000799324">
    <property type="component" value="Unassembled WGS sequence"/>
</dbReference>
<feature type="active site" evidence="5">
    <location>
        <position position="430"/>
    </location>
</feature>
<dbReference type="InterPro" id="IPR006677">
    <property type="entry name" value="tRNA_intron_Endonuc_cat-like"/>
</dbReference>
<dbReference type="GO" id="GO:0005737">
    <property type="term" value="C:cytoplasm"/>
    <property type="evidence" value="ECO:0007669"/>
    <property type="project" value="TreeGrafter"/>
</dbReference>
<evidence type="ECO:0000256" key="6">
    <source>
        <dbReference type="SAM" id="Coils"/>
    </source>
</evidence>
<dbReference type="EMBL" id="MU004480">
    <property type="protein sequence ID" value="KAF2649742.1"/>
    <property type="molecule type" value="Genomic_DNA"/>
</dbReference>
<evidence type="ECO:0000256" key="1">
    <source>
        <dbReference type="ARBA" id="ARBA00008078"/>
    </source>
</evidence>
<evidence type="ECO:0000256" key="4">
    <source>
        <dbReference type="PIRNR" id="PIRNR011789"/>
    </source>
</evidence>
<evidence type="ECO:0000259" key="8">
    <source>
        <dbReference type="Pfam" id="PF01974"/>
    </source>
</evidence>
<dbReference type="InterPro" id="IPR036167">
    <property type="entry name" value="tRNA_intron_Endo_cat-like_sf"/>
</dbReference>
<keyword evidence="10" id="KW-1185">Reference proteome</keyword>
<feature type="coiled-coil region" evidence="6">
    <location>
        <begin position="158"/>
        <end position="187"/>
    </location>
</feature>
<dbReference type="GO" id="GO:0000214">
    <property type="term" value="C:tRNA-intron endonuclease complex"/>
    <property type="evidence" value="ECO:0007669"/>
    <property type="project" value="UniProtKB-UniRule"/>
</dbReference>
<feature type="region of interest" description="Disordered" evidence="7">
    <location>
        <begin position="207"/>
        <end position="239"/>
    </location>
</feature>
<dbReference type="GO" id="GO:0003676">
    <property type="term" value="F:nucleic acid binding"/>
    <property type="evidence" value="ECO:0007669"/>
    <property type="project" value="InterPro"/>
</dbReference>
<dbReference type="InterPro" id="IPR006676">
    <property type="entry name" value="tRNA_splic"/>
</dbReference>
<evidence type="ECO:0000256" key="3">
    <source>
        <dbReference type="ARBA" id="ARBA00023239"/>
    </source>
</evidence>
<dbReference type="SUPFAM" id="SSF53032">
    <property type="entry name" value="tRNA-intron endonuclease catalytic domain-like"/>
    <property type="match status" value="1"/>
</dbReference>
<dbReference type="OrthoDB" id="10249562at2759"/>
<comment type="similarity">
    <text evidence="1 4">Belongs to the tRNA-intron endonuclease family.</text>
</comment>
<keyword evidence="3 4" id="KW-0456">Lyase</keyword>
<dbReference type="AlphaFoldDB" id="A0A6A6SQE5"/>